<evidence type="ECO:0000256" key="3">
    <source>
        <dbReference type="ARBA" id="ARBA00022650"/>
    </source>
</evidence>
<feature type="domain" description="Pyrroline-5-carboxylate reductase dimerisation" evidence="11">
    <location>
        <begin position="164"/>
        <end position="262"/>
    </location>
</feature>
<dbReference type="SUPFAM" id="SSF48179">
    <property type="entry name" value="6-phosphogluconate dehydrogenase C-terminal domain-like"/>
    <property type="match status" value="1"/>
</dbReference>
<comment type="pathway">
    <text evidence="1 9">Amino-acid biosynthesis; L-proline biosynthesis; L-proline from L-glutamate 5-semialdehyde: step 1/1.</text>
</comment>
<organism evidence="12 13">
    <name type="scientific">Strongylocentrotus purpuratus</name>
    <name type="common">Purple sea urchin</name>
    <dbReference type="NCBI Taxonomy" id="7668"/>
    <lineage>
        <taxon>Eukaryota</taxon>
        <taxon>Metazoa</taxon>
        <taxon>Echinodermata</taxon>
        <taxon>Eleutherozoa</taxon>
        <taxon>Echinozoa</taxon>
        <taxon>Echinoidea</taxon>
        <taxon>Euechinoidea</taxon>
        <taxon>Echinacea</taxon>
        <taxon>Camarodonta</taxon>
        <taxon>Echinidea</taxon>
        <taxon>Strongylocentrotidae</taxon>
        <taxon>Strongylocentrotus</taxon>
    </lineage>
</organism>
<dbReference type="NCBIfam" id="TIGR00112">
    <property type="entry name" value="proC"/>
    <property type="match status" value="1"/>
</dbReference>
<evidence type="ECO:0000256" key="2">
    <source>
        <dbReference type="ARBA" id="ARBA00005525"/>
    </source>
</evidence>
<evidence type="ECO:0000313" key="13">
    <source>
        <dbReference type="Proteomes" id="UP000007110"/>
    </source>
</evidence>
<reference evidence="12" key="2">
    <citation type="submission" date="2021-01" db="UniProtKB">
        <authorList>
            <consortium name="EnsemblMetazoa"/>
        </authorList>
    </citation>
    <scope>IDENTIFICATION</scope>
</reference>
<feature type="binding site" evidence="8">
    <location>
        <begin position="11"/>
        <end position="16"/>
    </location>
    <ligand>
        <name>NADP(+)</name>
        <dbReference type="ChEBI" id="CHEBI:58349"/>
    </ligand>
</feature>
<comment type="similarity">
    <text evidence="2 9">Belongs to the pyrroline-5-carboxylate reductase family.</text>
</comment>
<dbReference type="GeneID" id="586502"/>
<dbReference type="InterPro" id="IPR029036">
    <property type="entry name" value="P5CR_dimer"/>
</dbReference>
<dbReference type="SUPFAM" id="SSF51735">
    <property type="entry name" value="NAD(P)-binding Rossmann-fold domains"/>
    <property type="match status" value="1"/>
</dbReference>
<dbReference type="KEGG" id="spu:586502"/>
<evidence type="ECO:0000256" key="6">
    <source>
        <dbReference type="ARBA" id="ARBA00038523"/>
    </source>
</evidence>
<dbReference type="GO" id="GO:0055129">
    <property type="term" value="P:L-proline biosynthetic process"/>
    <property type="evidence" value="ECO:0000318"/>
    <property type="project" value="GO_Central"/>
</dbReference>
<dbReference type="InterPro" id="IPR008927">
    <property type="entry name" value="6-PGluconate_DH-like_C_sf"/>
</dbReference>
<dbReference type="PIRSF" id="PIRSF000193">
    <property type="entry name" value="Pyrrol-5-carb_rd"/>
    <property type="match status" value="1"/>
</dbReference>
<keyword evidence="3 9" id="KW-0641">Proline biosynthesis</keyword>
<dbReference type="OMA" id="AKQTCLG"/>
<dbReference type="HAMAP" id="MF_01925">
    <property type="entry name" value="P5C_reductase"/>
    <property type="match status" value="1"/>
</dbReference>
<dbReference type="RefSeq" id="XP_030830258.1">
    <property type="nucleotide sequence ID" value="XM_030974398.1"/>
</dbReference>
<evidence type="ECO:0000313" key="12">
    <source>
        <dbReference type="EnsemblMetazoa" id="XP_030830258"/>
    </source>
</evidence>
<keyword evidence="5 9" id="KW-0560">Oxidoreductase</keyword>
<dbReference type="Pfam" id="PF03807">
    <property type="entry name" value="F420_oxidored"/>
    <property type="match status" value="1"/>
</dbReference>
<dbReference type="EC" id="1.5.1.2" evidence="9"/>
<dbReference type="PANTHER" id="PTHR11645">
    <property type="entry name" value="PYRROLINE-5-CARBOXYLATE REDUCTASE"/>
    <property type="match status" value="1"/>
</dbReference>
<dbReference type="InterPro" id="IPR000304">
    <property type="entry name" value="Pyrroline-COOH_reductase"/>
</dbReference>
<dbReference type="InterPro" id="IPR053790">
    <property type="entry name" value="P5CR-like_CS"/>
</dbReference>
<proteinExistence type="inferred from homology"/>
<accession>A0A7M7N2L3</accession>
<evidence type="ECO:0000256" key="4">
    <source>
        <dbReference type="ARBA" id="ARBA00022857"/>
    </source>
</evidence>
<keyword evidence="13" id="KW-1185">Reference proteome</keyword>
<dbReference type="GO" id="GO:0004735">
    <property type="term" value="F:pyrroline-5-carboxylate reductase activity"/>
    <property type="evidence" value="ECO:0000318"/>
    <property type="project" value="GO_Central"/>
</dbReference>
<evidence type="ECO:0000256" key="1">
    <source>
        <dbReference type="ARBA" id="ARBA00005205"/>
    </source>
</evidence>
<dbReference type="OrthoDB" id="10263291at2759"/>
<evidence type="ECO:0000259" key="10">
    <source>
        <dbReference type="Pfam" id="PF03807"/>
    </source>
</evidence>
<dbReference type="FunFam" id="1.10.3730.10:FF:000001">
    <property type="entry name" value="Pyrroline-5-carboxylate reductase"/>
    <property type="match status" value="1"/>
</dbReference>
<dbReference type="Gene3D" id="1.10.3730.10">
    <property type="entry name" value="ProC C-terminal domain-like"/>
    <property type="match status" value="1"/>
</dbReference>
<dbReference type="PROSITE" id="PS00521">
    <property type="entry name" value="P5CR"/>
    <property type="match status" value="1"/>
</dbReference>
<dbReference type="Pfam" id="PF14748">
    <property type="entry name" value="P5CR_dimer"/>
    <property type="match status" value="1"/>
</dbReference>
<evidence type="ECO:0000256" key="9">
    <source>
        <dbReference type="RuleBase" id="RU003903"/>
    </source>
</evidence>
<feature type="domain" description="Pyrroline-5-carboxylate reductase catalytic N-terminal" evidence="10">
    <location>
        <begin position="7"/>
        <end position="99"/>
    </location>
</feature>
<evidence type="ECO:0000256" key="8">
    <source>
        <dbReference type="PIRSR" id="PIRSR000193-1"/>
    </source>
</evidence>
<dbReference type="InterPro" id="IPR036291">
    <property type="entry name" value="NAD(P)-bd_dom_sf"/>
</dbReference>
<reference evidence="13" key="1">
    <citation type="submission" date="2015-02" db="EMBL/GenBank/DDBJ databases">
        <title>Genome sequencing for Strongylocentrotus purpuratus.</title>
        <authorList>
            <person name="Murali S."/>
            <person name="Liu Y."/>
            <person name="Vee V."/>
            <person name="English A."/>
            <person name="Wang M."/>
            <person name="Skinner E."/>
            <person name="Han Y."/>
            <person name="Muzny D.M."/>
            <person name="Worley K.C."/>
            <person name="Gibbs R.A."/>
        </authorList>
    </citation>
    <scope>NUCLEOTIDE SEQUENCE</scope>
</reference>
<dbReference type="UniPathway" id="UPA00098">
    <property type="reaction ID" value="UER00361"/>
</dbReference>
<comment type="function">
    <text evidence="7">Oxidoreductase that catalyzes the last step in proline biosynthesis, which corresponds to the reduction of pyrroline-5-carboxylate (P5C) to L-proline using NAD(P)H. Proline is synthesized from either glutamate or ornithine; both are converted to P5C, and then to proline via pyrroline-5-carboxylate reductases (PYCRs). PYCR3 is exclusively linked to the biosynthesis of proline from ornithine.</text>
</comment>
<sequence length="269" mass="28173">MALANLKIGFIGAGSMAQGMIDGWIRANVVKPSQMMASAPTDRNLSKLRAKGLSTTHDNAEVVRSCSVVVIACKPYQCKDVLPALPFGPQHLVLSVVAGLRCPMHEAFLTPGTRFVRTMPNVAIAVCEGNISGVRGAHATDEDMVVVGKLMNPISNYEVMSDPQLDIMSSTAGTGVAWAAMVMEALADGAVNMGLPRSMAMKAAAITLVGTGKLYLETGKHPGEIKDSVCSPGGSTIRGVHALEKSGVRAAMMNAVEAAHTHVLSMSKM</sequence>
<dbReference type="InterPro" id="IPR028939">
    <property type="entry name" value="P5C_Rdtase_cat_N"/>
</dbReference>
<name>A0A7M7N2L3_STRPU</name>
<dbReference type="EnsemblMetazoa" id="XM_030974398">
    <property type="protein sequence ID" value="XP_030830258"/>
    <property type="gene ID" value="LOC586502"/>
</dbReference>
<comment type="subunit">
    <text evidence="6">Homodecamer; composed of 5 homodimers.</text>
</comment>
<dbReference type="AlphaFoldDB" id="A0A7M7N2L3"/>
<dbReference type="InParanoid" id="A0A7M7N2L3"/>
<dbReference type="Proteomes" id="UP000007110">
    <property type="component" value="Unassembled WGS sequence"/>
</dbReference>
<evidence type="ECO:0000256" key="5">
    <source>
        <dbReference type="ARBA" id="ARBA00023002"/>
    </source>
</evidence>
<feature type="binding site" evidence="8">
    <location>
        <begin position="72"/>
        <end position="75"/>
    </location>
    <ligand>
        <name>NADP(+)</name>
        <dbReference type="ChEBI" id="CHEBI:58349"/>
    </ligand>
</feature>
<dbReference type="Gene3D" id="3.40.50.720">
    <property type="entry name" value="NAD(P)-binding Rossmann-like Domain"/>
    <property type="match status" value="1"/>
</dbReference>
<keyword evidence="9" id="KW-0028">Amino-acid biosynthesis</keyword>
<evidence type="ECO:0000256" key="7">
    <source>
        <dbReference type="ARBA" id="ARBA00049975"/>
    </source>
</evidence>
<evidence type="ECO:0000259" key="11">
    <source>
        <dbReference type="Pfam" id="PF14748"/>
    </source>
</evidence>
<protein>
    <recommendedName>
        <fullName evidence="9">Pyrroline-5-carboxylate reductase</fullName>
        <ecNumber evidence="9">1.5.1.2</ecNumber>
    </recommendedName>
</protein>
<keyword evidence="4 8" id="KW-0521">NADP</keyword>
<dbReference type="PANTHER" id="PTHR11645:SF0">
    <property type="entry name" value="PYRROLINE-5-CARBOXYLATE REDUCTASE 3"/>
    <property type="match status" value="1"/>
</dbReference>
<comment type="catalytic activity">
    <reaction evidence="9">
        <text>L-proline + NADP(+) = (S)-1-pyrroline-5-carboxylate + NADPH + 2 H(+)</text>
        <dbReference type="Rhea" id="RHEA:14109"/>
        <dbReference type="ChEBI" id="CHEBI:15378"/>
        <dbReference type="ChEBI" id="CHEBI:17388"/>
        <dbReference type="ChEBI" id="CHEBI:57783"/>
        <dbReference type="ChEBI" id="CHEBI:58349"/>
        <dbReference type="ChEBI" id="CHEBI:60039"/>
        <dbReference type="EC" id="1.5.1.2"/>
    </reaction>
</comment>
<feature type="binding site" evidence="8">
    <location>
        <position position="59"/>
    </location>
    <ligand>
        <name>NADPH</name>
        <dbReference type="ChEBI" id="CHEBI:57783"/>
    </ligand>
</feature>